<dbReference type="PANTHER" id="PTHR11240">
    <property type="entry name" value="RIBONUCLEASE T2"/>
    <property type="match status" value="1"/>
</dbReference>
<dbReference type="InterPro" id="IPR036430">
    <property type="entry name" value="RNase_T2-like_sf"/>
</dbReference>
<reference evidence="4 5" key="1">
    <citation type="submission" date="2014-09" db="EMBL/GenBank/DDBJ databases">
        <title>Using Illumina technology Improving SMRT sequencing Genome Assembly by RASTools.</title>
        <authorList>
            <person name="Zhou Y."/>
            <person name="Ma T."/>
            <person name="Liu T."/>
        </authorList>
    </citation>
    <scope>NUCLEOTIDE SEQUENCE [LARGE SCALE GENOMIC DNA]</scope>
    <source>
        <strain evidence="4 5">ATCC 55669</strain>
    </source>
</reference>
<dbReference type="HOGENOM" id="CLU_069375_2_0_5"/>
<feature type="signal peptide" evidence="3">
    <location>
        <begin position="1"/>
        <end position="20"/>
    </location>
</feature>
<dbReference type="PROSITE" id="PS00530">
    <property type="entry name" value="RNASE_T2_1"/>
    <property type="match status" value="1"/>
</dbReference>
<evidence type="ECO:0000256" key="3">
    <source>
        <dbReference type="SAM" id="SignalP"/>
    </source>
</evidence>
<dbReference type="InterPro" id="IPR001568">
    <property type="entry name" value="RNase_T2-like"/>
</dbReference>
<dbReference type="InterPro" id="IPR033130">
    <property type="entry name" value="RNase_T2_His_AS_2"/>
</dbReference>
<feature type="chain" id="PRO_5001929915" evidence="3">
    <location>
        <begin position="21"/>
        <end position="237"/>
    </location>
</feature>
<sequence length="237" mass="26085">MMARFALVALLAATPAAVQAQAYQCAAPTSIERPHPDLPSDSQPRRLLPIGGYTLAITWAPQYCRDHDRDGGARFQCAAGNRFGFTLHGLWPDGIGKDWPQYCQATPLLPRAVIQKHICSTPSAQLMQHEWSKHGTCMAGYKPDRYFATSTRLYGRLRYPDMDALSRGPLTAGGLAAAVSRSNPGLGPDMMRVTATKQGWLDEIWICLDKAFRYQRCPAHQGGLSADATVKIWRGGR</sequence>
<dbReference type="GO" id="GO:0003723">
    <property type="term" value="F:RNA binding"/>
    <property type="evidence" value="ECO:0007669"/>
    <property type="project" value="InterPro"/>
</dbReference>
<dbReference type="Pfam" id="PF00445">
    <property type="entry name" value="Ribonuclease_T2"/>
    <property type="match status" value="1"/>
</dbReference>
<evidence type="ECO:0000313" key="4">
    <source>
        <dbReference type="EMBL" id="AIT08167.1"/>
    </source>
</evidence>
<evidence type="ECO:0000256" key="1">
    <source>
        <dbReference type="ARBA" id="ARBA00007469"/>
    </source>
</evidence>
<name>A0A097EKV0_9SPHN</name>
<accession>A0A097EKV0</accession>
<keyword evidence="3" id="KW-0732">Signal</keyword>
<dbReference type="InterPro" id="IPR018188">
    <property type="entry name" value="RNase_T2_His_AS_1"/>
</dbReference>
<dbReference type="KEGG" id="stax:MC45_10545"/>
<dbReference type="PANTHER" id="PTHR11240:SF22">
    <property type="entry name" value="RIBONUCLEASE T2"/>
    <property type="match status" value="1"/>
</dbReference>
<dbReference type="EMBL" id="CP009571">
    <property type="protein sequence ID" value="AIT08167.1"/>
    <property type="molecule type" value="Genomic_DNA"/>
</dbReference>
<organism evidence="4 5">
    <name type="scientific">Sphingomonas taxi</name>
    <dbReference type="NCBI Taxonomy" id="1549858"/>
    <lineage>
        <taxon>Bacteria</taxon>
        <taxon>Pseudomonadati</taxon>
        <taxon>Pseudomonadota</taxon>
        <taxon>Alphaproteobacteria</taxon>
        <taxon>Sphingomonadales</taxon>
        <taxon>Sphingomonadaceae</taxon>
        <taxon>Sphingomonas</taxon>
    </lineage>
</organism>
<protein>
    <submittedName>
        <fullName evidence="4">Ribonuclease T</fullName>
    </submittedName>
</protein>
<evidence type="ECO:0000313" key="5">
    <source>
        <dbReference type="Proteomes" id="UP000033200"/>
    </source>
</evidence>
<dbReference type="PROSITE" id="PS00531">
    <property type="entry name" value="RNASE_T2_2"/>
    <property type="match status" value="1"/>
</dbReference>
<dbReference type="AlphaFoldDB" id="A0A097EKV0"/>
<dbReference type="GO" id="GO:0033897">
    <property type="term" value="F:ribonuclease T2 activity"/>
    <property type="evidence" value="ECO:0007669"/>
    <property type="project" value="InterPro"/>
</dbReference>
<dbReference type="SUPFAM" id="SSF55895">
    <property type="entry name" value="Ribonuclease Rh-like"/>
    <property type="match status" value="1"/>
</dbReference>
<dbReference type="STRING" id="1549858.MC45_10545"/>
<gene>
    <name evidence="4" type="ORF">MC45_10545</name>
</gene>
<evidence type="ECO:0000256" key="2">
    <source>
        <dbReference type="RuleBase" id="RU004328"/>
    </source>
</evidence>
<dbReference type="Gene3D" id="3.90.730.10">
    <property type="entry name" value="Ribonuclease T2-like"/>
    <property type="match status" value="1"/>
</dbReference>
<keyword evidence="5" id="KW-1185">Reference proteome</keyword>
<dbReference type="Proteomes" id="UP000033200">
    <property type="component" value="Chromosome"/>
</dbReference>
<comment type="similarity">
    <text evidence="1 2">Belongs to the RNase T2 family.</text>
</comment>
<proteinExistence type="inferred from homology"/>
<dbReference type="GO" id="GO:0006401">
    <property type="term" value="P:RNA catabolic process"/>
    <property type="evidence" value="ECO:0007669"/>
    <property type="project" value="UniProtKB-ARBA"/>
</dbReference>
<dbReference type="eggNOG" id="COG3719">
    <property type="taxonomic scope" value="Bacteria"/>
</dbReference>